<keyword evidence="4" id="KW-1185">Reference proteome</keyword>
<feature type="region of interest" description="Disordered" evidence="2">
    <location>
        <begin position="720"/>
        <end position="775"/>
    </location>
</feature>
<evidence type="ECO:0000256" key="2">
    <source>
        <dbReference type="SAM" id="MobiDB-lite"/>
    </source>
</evidence>
<reference evidence="3" key="1">
    <citation type="submission" date="2021-12" db="EMBL/GenBank/DDBJ databases">
        <authorList>
            <person name="King R."/>
        </authorList>
    </citation>
    <scope>NUCLEOTIDE SEQUENCE</scope>
</reference>
<proteinExistence type="predicted"/>
<organism evidence="3 4">
    <name type="scientific">Brassicogethes aeneus</name>
    <name type="common">Rape pollen beetle</name>
    <name type="synonym">Meligethes aeneus</name>
    <dbReference type="NCBI Taxonomy" id="1431903"/>
    <lineage>
        <taxon>Eukaryota</taxon>
        <taxon>Metazoa</taxon>
        <taxon>Ecdysozoa</taxon>
        <taxon>Arthropoda</taxon>
        <taxon>Hexapoda</taxon>
        <taxon>Insecta</taxon>
        <taxon>Pterygota</taxon>
        <taxon>Neoptera</taxon>
        <taxon>Endopterygota</taxon>
        <taxon>Coleoptera</taxon>
        <taxon>Polyphaga</taxon>
        <taxon>Cucujiformia</taxon>
        <taxon>Nitidulidae</taxon>
        <taxon>Meligethinae</taxon>
        <taxon>Brassicogethes</taxon>
    </lineage>
</organism>
<keyword evidence="1" id="KW-0175">Coiled coil</keyword>
<feature type="compositionally biased region" description="Basic residues" evidence="2">
    <location>
        <begin position="737"/>
        <end position="746"/>
    </location>
</feature>
<feature type="region of interest" description="Disordered" evidence="2">
    <location>
        <begin position="241"/>
        <end position="289"/>
    </location>
</feature>
<feature type="region of interest" description="Disordered" evidence="2">
    <location>
        <begin position="402"/>
        <end position="431"/>
    </location>
</feature>
<protein>
    <submittedName>
        <fullName evidence="3">Uncharacterized protein</fullName>
    </submittedName>
</protein>
<feature type="region of interest" description="Disordered" evidence="2">
    <location>
        <begin position="542"/>
        <end position="575"/>
    </location>
</feature>
<feature type="compositionally biased region" description="Basic and acidic residues" evidence="2">
    <location>
        <begin position="670"/>
        <end position="681"/>
    </location>
</feature>
<name>A0A9P0ATM5_BRAAE</name>
<evidence type="ECO:0000313" key="3">
    <source>
        <dbReference type="EMBL" id="CAH0547894.1"/>
    </source>
</evidence>
<evidence type="ECO:0000256" key="1">
    <source>
        <dbReference type="SAM" id="Coils"/>
    </source>
</evidence>
<feature type="region of interest" description="Disordered" evidence="2">
    <location>
        <begin position="670"/>
        <end position="698"/>
    </location>
</feature>
<feature type="compositionally biased region" description="Basic and acidic residues" evidence="2">
    <location>
        <begin position="760"/>
        <end position="775"/>
    </location>
</feature>
<feature type="compositionally biased region" description="Basic and acidic residues" evidence="2">
    <location>
        <begin position="628"/>
        <end position="646"/>
    </location>
</feature>
<dbReference type="AlphaFoldDB" id="A0A9P0ATM5"/>
<feature type="region of interest" description="Disordered" evidence="2">
    <location>
        <begin position="155"/>
        <end position="193"/>
    </location>
</feature>
<gene>
    <name evidence="3" type="ORF">MELIAE_LOCUS1787</name>
</gene>
<feature type="compositionally biased region" description="Basic and acidic residues" evidence="2">
    <location>
        <begin position="720"/>
        <end position="736"/>
    </location>
</feature>
<dbReference type="Proteomes" id="UP001154078">
    <property type="component" value="Chromosome 1"/>
</dbReference>
<accession>A0A9P0ATM5</accession>
<feature type="compositionally biased region" description="Basic and acidic residues" evidence="2">
    <location>
        <begin position="542"/>
        <end position="559"/>
    </location>
</feature>
<feature type="compositionally biased region" description="Basic and acidic residues" evidence="2">
    <location>
        <begin position="279"/>
        <end position="289"/>
    </location>
</feature>
<feature type="coiled-coil region" evidence="1">
    <location>
        <begin position="491"/>
        <end position="518"/>
    </location>
</feature>
<feature type="compositionally biased region" description="Basic and acidic residues" evidence="2">
    <location>
        <begin position="177"/>
        <end position="192"/>
    </location>
</feature>
<evidence type="ECO:0000313" key="4">
    <source>
        <dbReference type="Proteomes" id="UP001154078"/>
    </source>
</evidence>
<sequence length="842" mass="98166">MNKTKSKSKRQKRKQKVLRDREYENILEKSDKCLNKIPQKRFFSHEIPPQYRERVQLLNQHIQHSLAHYYKHGKNYFEPLIKLLFDFPISQERFKTIITISITTTNSDPYKPQEKLDIMYFLKHLNSTAHGIFREDKDVSVNILLNMLRPKEFFNKESSQKHDKSSGIVKKNTPLKTDLKKEQERPGNKINEENTLPSISKIVENNKNKLNKIGNENKKIKLLDYLENLFESGRLDSDIKKMLGDQRNKSTEVSKESTPRGLNSRKNEHQGSIQTNQNDDEKKEGEWKEVTKKDKICNKVGKRFEEFKINDNNKNIKELEAGNKTNKAKTLSSKSKRMATKIEGNNKNKSSEMVPKKENKIDNLNNENKTSGYLENLCEFGSFDSDLKKMLNIQIDKSIEISKESTQSQKNEHQGSIETNENDDEKKEGEWKEVTKKDKICNKVGKSFAEFKINDNNKNIKDFEGGNKINETKTLLSKSKKMGTKIVGNNKNKSSAMVAKKENKMDNMNNENKTSEYLENLCEFGSFDSDLKKMLNIQTDKSTEISKESTEYQKNEHQGSIETNENDDEKKEGEWKEVTKRGKIYNKMNKRFAEFKINDYNENIEDFEAGNKINKPTKNKNKSAAIVPKKENKEDNKNNGKKSSEYLENHFEFGTFDSDFKKMLNIQTEISKESQKNENRGSIETNENGDEKDEGEWKKVTKKDKICNRIFKIKDHNENIRDFDSDSDQTTKSEKTKSKKKRKKASKQNDYFVKNANDNQKSKNTNENEEGERKNIKENFNENINFADLELPMKIHGIGSFYESDNFSEDGFSDFDDDYYKYLPPPIKINPEDVVVIIARLN</sequence>
<feature type="compositionally biased region" description="Basic and acidic residues" evidence="2">
    <location>
        <begin position="155"/>
        <end position="165"/>
    </location>
</feature>
<dbReference type="EMBL" id="OV121132">
    <property type="protein sequence ID" value="CAH0547894.1"/>
    <property type="molecule type" value="Genomic_DNA"/>
</dbReference>
<feature type="region of interest" description="Disordered" evidence="2">
    <location>
        <begin position="609"/>
        <end position="646"/>
    </location>
</feature>
<feature type="compositionally biased region" description="Basic and acidic residues" evidence="2">
    <location>
        <begin position="241"/>
        <end position="258"/>
    </location>
</feature>